<dbReference type="OrthoDB" id="5328543at2"/>
<dbReference type="KEGG" id="sct:SCAT_1526"/>
<dbReference type="KEGG" id="scy:SCATT_15280"/>
<keyword evidence="3" id="KW-1185">Reference proteome</keyword>
<evidence type="ECO:0000313" key="2">
    <source>
        <dbReference type="EMBL" id="AEW93899.1"/>
    </source>
</evidence>
<reference evidence="3" key="1">
    <citation type="submission" date="2011-12" db="EMBL/GenBank/DDBJ databases">
        <title>Complete genome sequence of Streptomyces cattleya strain DSM 46488.</title>
        <authorList>
            <person name="Ou H.-Y."/>
            <person name="Li P."/>
            <person name="Zhao C."/>
            <person name="O'Hagan D."/>
            <person name="Deng Z."/>
        </authorList>
    </citation>
    <scope>NUCLEOTIDE SEQUENCE [LARGE SCALE GENOMIC DNA]</scope>
    <source>
        <strain evidence="3">ATCC 35852 / DSM 46488 / JCM 4925 / NBRC 14057 / NRRL 8057</strain>
    </source>
</reference>
<feature type="compositionally biased region" description="Polar residues" evidence="1">
    <location>
        <begin position="151"/>
        <end position="161"/>
    </location>
</feature>
<dbReference type="PATRIC" id="fig|1003195.11.peg.3101"/>
<proteinExistence type="predicted"/>
<gene>
    <name evidence="2" type="ordered locus">SCATT_15280</name>
</gene>
<dbReference type="STRING" id="1003195.SCATT_15280"/>
<dbReference type="EMBL" id="CP003219">
    <property type="protein sequence ID" value="AEW93899.1"/>
    <property type="molecule type" value="Genomic_DNA"/>
</dbReference>
<sequence length="161" mass="16863">MTVCDQLGVRELLPATDRAGVIATVLRANPGMDHGTAERIVDEAIKFVVAATTSPGRGLRPSRIVDEGWHALILHTRVYAALCGRLGGFVHHVPEPPNAARHDPGALARTQDAIRAAGYQPDPALWLPPSDTSIPVAASCEHSPPGPEGTCTESCAPSGPN</sequence>
<dbReference type="AlphaFoldDB" id="F8K4D9"/>
<dbReference type="HOGENOM" id="CLU_107607_3_0_11"/>
<dbReference type="Proteomes" id="UP000007842">
    <property type="component" value="Chromosome"/>
</dbReference>
<name>F8K4D9_STREN</name>
<organism evidence="2 3">
    <name type="scientific">Streptantibioticus cattleyicolor (strain ATCC 35852 / DSM 46488 / JCM 4925 / NBRC 14057 / NRRL 8057)</name>
    <name type="common">Streptomyces cattleya</name>
    <dbReference type="NCBI Taxonomy" id="1003195"/>
    <lineage>
        <taxon>Bacteria</taxon>
        <taxon>Bacillati</taxon>
        <taxon>Actinomycetota</taxon>
        <taxon>Actinomycetes</taxon>
        <taxon>Kitasatosporales</taxon>
        <taxon>Streptomycetaceae</taxon>
        <taxon>Streptantibioticus</taxon>
    </lineage>
</organism>
<dbReference type="eggNOG" id="COG4278">
    <property type="taxonomic scope" value="Bacteria"/>
</dbReference>
<feature type="region of interest" description="Disordered" evidence="1">
    <location>
        <begin position="139"/>
        <end position="161"/>
    </location>
</feature>
<evidence type="ECO:0000256" key="1">
    <source>
        <dbReference type="SAM" id="MobiDB-lite"/>
    </source>
</evidence>
<accession>F8K4D9</accession>
<accession>G8X213</accession>
<dbReference type="RefSeq" id="WP_014142284.1">
    <property type="nucleotide sequence ID" value="NC_016111.1"/>
</dbReference>
<evidence type="ECO:0000313" key="3">
    <source>
        <dbReference type="Proteomes" id="UP000007842"/>
    </source>
</evidence>
<protein>
    <submittedName>
        <fullName evidence="2">Uncharacterized protein</fullName>
    </submittedName>
</protein>